<evidence type="ECO:0000313" key="2">
    <source>
        <dbReference type="Proteomes" id="UP000019384"/>
    </source>
</evidence>
<dbReference type="AlphaFoldDB" id="W6MKD0"/>
<dbReference type="EMBL" id="HG793127">
    <property type="protein sequence ID" value="CDK26806.1"/>
    <property type="molecule type" value="Genomic_DNA"/>
</dbReference>
<protein>
    <submittedName>
        <fullName evidence="1">Uncharacterized protein</fullName>
    </submittedName>
</protein>
<keyword evidence="2" id="KW-1185">Reference proteome</keyword>
<reference evidence="1" key="1">
    <citation type="submission" date="2013-12" db="EMBL/GenBank/DDBJ databases">
        <authorList>
            <person name="Genoscope - CEA"/>
        </authorList>
    </citation>
    <scope>NUCLEOTIDE SEQUENCE</scope>
    <source>
        <strain evidence="1">CBS 1993</strain>
    </source>
</reference>
<sequence>MSGCPSAKIIASSVAVVFSRRDCA</sequence>
<reference evidence="1" key="2">
    <citation type="submission" date="2014-02" db="EMBL/GenBank/DDBJ databases">
        <title>Complete DNA sequence of /Kuraishia capsulata/ illustrates novel genomic features among budding yeasts (/Saccharomycotina/).</title>
        <authorList>
            <person name="Morales L."/>
            <person name="Noel B."/>
            <person name="Porcel B."/>
            <person name="Marcet-Houben M."/>
            <person name="Hullo M-F."/>
            <person name="Sacerdot C."/>
            <person name="Tekaia F."/>
            <person name="Leh-Louis V."/>
            <person name="Despons L."/>
            <person name="Khanna V."/>
            <person name="Aury J-M."/>
            <person name="Barbe V."/>
            <person name="Couloux A."/>
            <person name="Labadie K."/>
            <person name="Pelletier E."/>
            <person name="Souciet J-L."/>
            <person name="Boekhout T."/>
            <person name="Gabaldon T."/>
            <person name="Wincker P."/>
            <person name="Dujon B."/>
        </authorList>
    </citation>
    <scope>NUCLEOTIDE SEQUENCE</scope>
    <source>
        <strain evidence="1">CBS 1993</strain>
    </source>
</reference>
<accession>W6MKD0</accession>
<dbReference type="Proteomes" id="UP000019384">
    <property type="component" value="Unassembled WGS sequence"/>
</dbReference>
<dbReference type="HOGENOM" id="CLU_3421386_0_0_1"/>
<evidence type="ECO:0000313" key="1">
    <source>
        <dbReference type="EMBL" id="CDK26806.1"/>
    </source>
</evidence>
<organism evidence="1 2">
    <name type="scientific">Kuraishia capsulata CBS 1993</name>
    <dbReference type="NCBI Taxonomy" id="1382522"/>
    <lineage>
        <taxon>Eukaryota</taxon>
        <taxon>Fungi</taxon>
        <taxon>Dikarya</taxon>
        <taxon>Ascomycota</taxon>
        <taxon>Saccharomycotina</taxon>
        <taxon>Pichiomycetes</taxon>
        <taxon>Pichiales</taxon>
        <taxon>Pichiaceae</taxon>
        <taxon>Kuraishia</taxon>
    </lineage>
</organism>
<proteinExistence type="predicted"/>
<gene>
    <name evidence="1" type="ORF">KUCA_T00002780001</name>
</gene>
<name>W6MKD0_9ASCO</name>